<keyword evidence="3" id="KW-0482">Metalloprotease</keyword>
<dbReference type="Gene3D" id="3.30.2290.10">
    <property type="entry name" value="PmbA/TldD superfamily"/>
    <property type="match status" value="1"/>
</dbReference>
<name>X0VWU1_9ZZZZ</name>
<dbReference type="InterPro" id="IPR036059">
    <property type="entry name" value="TldD/PmbA_sf"/>
</dbReference>
<dbReference type="InterPro" id="IPR035068">
    <property type="entry name" value="TldD/PmbA_N"/>
</dbReference>
<dbReference type="GO" id="GO:0008237">
    <property type="term" value="F:metallopeptidase activity"/>
    <property type="evidence" value="ECO:0007669"/>
    <property type="project" value="UniProtKB-KW"/>
</dbReference>
<organism evidence="5">
    <name type="scientific">marine sediment metagenome</name>
    <dbReference type="NCBI Taxonomy" id="412755"/>
    <lineage>
        <taxon>unclassified sequences</taxon>
        <taxon>metagenomes</taxon>
        <taxon>ecological metagenomes</taxon>
    </lineage>
</organism>
<dbReference type="InterPro" id="IPR051463">
    <property type="entry name" value="Peptidase_U62_metallo"/>
</dbReference>
<accession>X0VWU1</accession>
<dbReference type="Pfam" id="PF01523">
    <property type="entry name" value="PmbA_TldD_1st"/>
    <property type="match status" value="1"/>
</dbReference>
<feature type="domain" description="Metalloprotease TldD/E N-terminal" evidence="4">
    <location>
        <begin position="36"/>
        <end position="99"/>
    </location>
</feature>
<dbReference type="InterPro" id="IPR002510">
    <property type="entry name" value="Metalloprtase-TldD/E_N"/>
</dbReference>
<comment type="caution">
    <text evidence="5">The sequence shown here is derived from an EMBL/GenBank/DDBJ whole genome shotgun (WGS) entry which is preliminary data.</text>
</comment>
<dbReference type="SUPFAM" id="SSF111283">
    <property type="entry name" value="Putative modulator of DNA gyrase, PmbA/TldD"/>
    <property type="match status" value="1"/>
</dbReference>
<dbReference type="EMBL" id="BARS01037793">
    <property type="protein sequence ID" value="GAG15582.1"/>
    <property type="molecule type" value="Genomic_DNA"/>
</dbReference>
<dbReference type="GO" id="GO:0005829">
    <property type="term" value="C:cytosol"/>
    <property type="evidence" value="ECO:0007669"/>
    <property type="project" value="TreeGrafter"/>
</dbReference>
<keyword evidence="1" id="KW-0645">Protease</keyword>
<dbReference type="PANTHER" id="PTHR30624">
    <property type="entry name" value="UNCHARACTERIZED PROTEIN TLDD AND PMBA"/>
    <property type="match status" value="1"/>
</dbReference>
<protein>
    <recommendedName>
        <fullName evidence="4">Metalloprotease TldD/E N-terminal domain-containing protein</fullName>
    </recommendedName>
</protein>
<evidence type="ECO:0000256" key="2">
    <source>
        <dbReference type="ARBA" id="ARBA00022801"/>
    </source>
</evidence>
<evidence type="ECO:0000313" key="5">
    <source>
        <dbReference type="EMBL" id="GAG15582.1"/>
    </source>
</evidence>
<dbReference type="GO" id="GO:0006508">
    <property type="term" value="P:proteolysis"/>
    <property type="evidence" value="ECO:0007669"/>
    <property type="project" value="UniProtKB-KW"/>
</dbReference>
<gene>
    <name evidence="5" type="ORF">S01H1_57902</name>
</gene>
<dbReference type="PANTHER" id="PTHR30624:SF4">
    <property type="entry name" value="METALLOPROTEASE TLDD"/>
    <property type="match status" value="1"/>
</dbReference>
<keyword evidence="2" id="KW-0378">Hydrolase</keyword>
<proteinExistence type="predicted"/>
<dbReference type="AlphaFoldDB" id="X0VWU1"/>
<evidence type="ECO:0000256" key="1">
    <source>
        <dbReference type="ARBA" id="ARBA00022670"/>
    </source>
</evidence>
<feature type="non-terminal residue" evidence="5">
    <location>
        <position position="122"/>
    </location>
</feature>
<reference evidence="5" key="1">
    <citation type="journal article" date="2014" name="Front. Microbiol.">
        <title>High frequency of phylogenetically diverse reductive dehalogenase-homologous genes in deep subseafloor sedimentary metagenomes.</title>
        <authorList>
            <person name="Kawai M."/>
            <person name="Futagami T."/>
            <person name="Toyoda A."/>
            <person name="Takaki Y."/>
            <person name="Nishi S."/>
            <person name="Hori S."/>
            <person name="Arai W."/>
            <person name="Tsubouchi T."/>
            <person name="Morono Y."/>
            <person name="Uchiyama I."/>
            <person name="Ito T."/>
            <person name="Fujiyama A."/>
            <person name="Inagaki F."/>
            <person name="Takami H."/>
        </authorList>
    </citation>
    <scope>NUCLEOTIDE SEQUENCE</scope>
    <source>
        <strain evidence="5">Expedition CK06-06</strain>
    </source>
</reference>
<evidence type="ECO:0000256" key="3">
    <source>
        <dbReference type="ARBA" id="ARBA00023049"/>
    </source>
</evidence>
<sequence length="122" mass="13895">MKTKSTLAFKDHFNISEEELRKILNTALLKGGDFSEIFLEYKTFNFINMEEDIIKETAESISLGMGIRVLTGDRTGYGYTNDLSFFKMKKVAITASSIAQNNQLNTSNVLKFRSQAQNYYPV</sequence>
<evidence type="ECO:0000259" key="4">
    <source>
        <dbReference type="Pfam" id="PF01523"/>
    </source>
</evidence>